<dbReference type="Pfam" id="PF02604">
    <property type="entry name" value="PhdYeFM_antitox"/>
    <property type="match status" value="1"/>
</dbReference>
<reference evidence="3 4" key="1">
    <citation type="submission" date="2024-10" db="EMBL/GenBank/DDBJ databases">
        <authorList>
            <person name="Cho J.-C."/>
        </authorList>
    </citation>
    <scope>NUCLEOTIDE SEQUENCE [LARGE SCALE GENOMIC DNA]</scope>
    <source>
        <strain evidence="3 4">KCTC29696</strain>
    </source>
</reference>
<dbReference type="InterPro" id="IPR051405">
    <property type="entry name" value="phD/YefM_antitoxin"/>
</dbReference>
<evidence type="ECO:0000313" key="3">
    <source>
        <dbReference type="EMBL" id="MFH0251398.1"/>
    </source>
</evidence>
<dbReference type="EMBL" id="JBIHMK010000134">
    <property type="protein sequence ID" value="MFH0251398.1"/>
    <property type="molecule type" value="Genomic_DNA"/>
</dbReference>
<evidence type="ECO:0000256" key="1">
    <source>
        <dbReference type="ARBA" id="ARBA00009981"/>
    </source>
</evidence>
<dbReference type="SUPFAM" id="SSF143120">
    <property type="entry name" value="YefM-like"/>
    <property type="match status" value="1"/>
</dbReference>
<dbReference type="Proteomes" id="UP001607069">
    <property type="component" value="Unassembled WGS sequence"/>
</dbReference>
<dbReference type="NCBIfam" id="TIGR01552">
    <property type="entry name" value="phd_fam"/>
    <property type="match status" value="1"/>
</dbReference>
<evidence type="ECO:0000313" key="4">
    <source>
        <dbReference type="Proteomes" id="UP001607069"/>
    </source>
</evidence>
<dbReference type="Gene3D" id="6.10.250.330">
    <property type="match status" value="1"/>
</dbReference>
<dbReference type="InterPro" id="IPR036165">
    <property type="entry name" value="YefM-like_sf"/>
</dbReference>
<proteinExistence type="inferred from homology"/>
<comment type="function">
    <text evidence="2">Antitoxin component of a type II toxin-antitoxin (TA) system.</text>
</comment>
<sequence>MSITAGEARRNLFPLIEQVNNDRAPVHITSRNGNAVLVSEEDFASWQETIHLLRSPANARRLAESIAEAEEGRAEGEGRAVRGLAVAHGDWDGDGVSSALKP</sequence>
<accession>A0ABW7HZU9</accession>
<evidence type="ECO:0000256" key="2">
    <source>
        <dbReference type="RuleBase" id="RU362080"/>
    </source>
</evidence>
<protein>
    <recommendedName>
        <fullName evidence="2">Antitoxin</fullName>
    </recommendedName>
</protein>
<gene>
    <name evidence="3" type="ORF">ACG5V6_24670</name>
</gene>
<dbReference type="PANTHER" id="PTHR33713:SF6">
    <property type="entry name" value="ANTITOXIN YEFM"/>
    <property type="match status" value="1"/>
</dbReference>
<organism evidence="3 4">
    <name type="scientific">Streptomyces chitinivorans</name>
    <dbReference type="NCBI Taxonomy" id="1257027"/>
    <lineage>
        <taxon>Bacteria</taxon>
        <taxon>Bacillati</taxon>
        <taxon>Actinomycetota</taxon>
        <taxon>Actinomycetes</taxon>
        <taxon>Kitasatosporales</taxon>
        <taxon>Streptomycetaceae</taxon>
        <taxon>Streptomyces</taxon>
    </lineage>
</organism>
<keyword evidence="4" id="KW-1185">Reference proteome</keyword>
<comment type="caution">
    <text evidence="3">The sequence shown here is derived from an EMBL/GenBank/DDBJ whole genome shotgun (WGS) entry which is preliminary data.</text>
</comment>
<dbReference type="PANTHER" id="PTHR33713">
    <property type="entry name" value="ANTITOXIN YAFN-RELATED"/>
    <property type="match status" value="1"/>
</dbReference>
<dbReference type="RefSeq" id="WP_279950133.1">
    <property type="nucleotide sequence ID" value="NZ_BAABEN010000019.1"/>
</dbReference>
<dbReference type="Gene3D" id="3.40.1620.10">
    <property type="entry name" value="YefM-like domain"/>
    <property type="match status" value="1"/>
</dbReference>
<dbReference type="InterPro" id="IPR006442">
    <property type="entry name" value="Antitoxin_Phd/YefM"/>
</dbReference>
<comment type="similarity">
    <text evidence="1 2">Belongs to the phD/YefM antitoxin family.</text>
</comment>
<name>A0ABW7HZU9_9ACTN</name>